<keyword evidence="3" id="KW-1185">Reference proteome</keyword>
<proteinExistence type="predicted"/>
<comment type="caution">
    <text evidence="2">The sequence shown here is derived from an EMBL/GenBank/DDBJ whole genome shotgun (WGS) entry which is preliminary data.</text>
</comment>
<protein>
    <recommendedName>
        <fullName evidence="4">Ferritin-like diiron domain-containing protein</fullName>
    </recommendedName>
</protein>
<gene>
    <name evidence="2" type="ORF">ACFSUQ_02455</name>
</gene>
<dbReference type="Proteomes" id="UP001597453">
    <property type="component" value="Unassembled WGS sequence"/>
</dbReference>
<evidence type="ECO:0000256" key="1">
    <source>
        <dbReference type="SAM" id="MobiDB-lite"/>
    </source>
</evidence>
<evidence type="ECO:0000313" key="3">
    <source>
        <dbReference type="Proteomes" id="UP001597453"/>
    </source>
</evidence>
<sequence length="67" mass="7311">MRTAQPAPGASGSQPVSPGKPAAETLIEADKVLQYVIEAEKLAHDVYAALYAQYNRENHLAAFERQQ</sequence>
<name>A0ABW5RGF6_9MICO</name>
<dbReference type="EMBL" id="JBHUNF010000001">
    <property type="protein sequence ID" value="MFD2674162.1"/>
    <property type="molecule type" value="Genomic_DNA"/>
</dbReference>
<organism evidence="2 3">
    <name type="scientific">Gulosibacter bifidus</name>
    <dbReference type="NCBI Taxonomy" id="272239"/>
    <lineage>
        <taxon>Bacteria</taxon>
        <taxon>Bacillati</taxon>
        <taxon>Actinomycetota</taxon>
        <taxon>Actinomycetes</taxon>
        <taxon>Micrococcales</taxon>
        <taxon>Microbacteriaceae</taxon>
        <taxon>Gulosibacter</taxon>
    </lineage>
</organism>
<reference evidence="3" key="1">
    <citation type="journal article" date="2019" name="Int. J. Syst. Evol. Microbiol.">
        <title>The Global Catalogue of Microorganisms (GCM) 10K type strain sequencing project: providing services to taxonomists for standard genome sequencing and annotation.</title>
        <authorList>
            <consortium name="The Broad Institute Genomics Platform"/>
            <consortium name="The Broad Institute Genome Sequencing Center for Infectious Disease"/>
            <person name="Wu L."/>
            <person name="Ma J."/>
        </authorList>
    </citation>
    <scope>NUCLEOTIDE SEQUENCE [LARGE SCALE GENOMIC DNA]</scope>
    <source>
        <strain evidence="3">TISTR 1511</strain>
    </source>
</reference>
<dbReference type="RefSeq" id="WP_066057788.1">
    <property type="nucleotide sequence ID" value="NZ_JBHUNF010000001.1"/>
</dbReference>
<feature type="region of interest" description="Disordered" evidence="1">
    <location>
        <begin position="1"/>
        <end position="23"/>
    </location>
</feature>
<accession>A0ABW5RGF6</accession>
<evidence type="ECO:0000313" key="2">
    <source>
        <dbReference type="EMBL" id="MFD2674162.1"/>
    </source>
</evidence>
<evidence type="ECO:0008006" key="4">
    <source>
        <dbReference type="Google" id="ProtNLM"/>
    </source>
</evidence>